<keyword evidence="4" id="KW-1185">Reference proteome</keyword>
<evidence type="ECO:0000256" key="1">
    <source>
        <dbReference type="SAM" id="MobiDB-lite"/>
    </source>
</evidence>
<dbReference type="PANTHER" id="PTHR43677">
    <property type="entry name" value="SHORT-CHAIN DEHYDROGENASE/REDUCTASE"/>
    <property type="match status" value="1"/>
</dbReference>
<dbReference type="InterPro" id="IPR013149">
    <property type="entry name" value="ADH-like_C"/>
</dbReference>
<feature type="region of interest" description="Disordered" evidence="1">
    <location>
        <begin position="493"/>
        <end position="514"/>
    </location>
</feature>
<accession>A0ABQ4YMZ5</accession>
<dbReference type="CDD" id="cd08241">
    <property type="entry name" value="QOR1"/>
    <property type="match status" value="1"/>
</dbReference>
<proteinExistence type="predicted"/>
<feature type="domain" description="Enoyl reductase (ER)" evidence="2">
    <location>
        <begin position="3"/>
        <end position="234"/>
    </location>
</feature>
<dbReference type="Pfam" id="PF00107">
    <property type="entry name" value="ADH_zinc_N"/>
    <property type="match status" value="1"/>
</dbReference>
<comment type="caution">
    <text evidence="3">The sequence shown here is derived from an EMBL/GenBank/DDBJ whole genome shotgun (WGS) entry which is preliminary data.</text>
</comment>
<dbReference type="Proteomes" id="UP001151760">
    <property type="component" value="Unassembled WGS sequence"/>
</dbReference>
<gene>
    <name evidence="3" type="ORF">Tco_0728697</name>
</gene>
<name>A0ABQ4YMZ5_9ASTR</name>
<dbReference type="PROSITE" id="PS01162">
    <property type="entry name" value="QOR_ZETA_CRYSTAL"/>
    <property type="match status" value="1"/>
</dbReference>
<dbReference type="InterPro" id="IPR002364">
    <property type="entry name" value="Quin_OxRdtase/zeta-crystal_CS"/>
</dbReference>
<evidence type="ECO:0000259" key="2">
    <source>
        <dbReference type="SMART" id="SM00829"/>
    </source>
</evidence>
<organism evidence="3 4">
    <name type="scientific">Tanacetum coccineum</name>
    <dbReference type="NCBI Taxonomy" id="301880"/>
    <lineage>
        <taxon>Eukaryota</taxon>
        <taxon>Viridiplantae</taxon>
        <taxon>Streptophyta</taxon>
        <taxon>Embryophyta</taxon>
        <taxon>Tracheophyta</taxon>
        <taxon>Spermatophyta</taxon>
        <taxon>Magnoliopsida</taxon>
        <taxon>eudicotyledons</taxon>
        <taxon>Gunneridae</taxon>
        <taxon>Pentapetalae</taxon>
        <taxon>asterids</taxon>
        <taxon>campanulids</taxon>
        <taxon>Asterales</taxon>
        <taxon>Asteraceae</taxon>
        <taxon>Asteroideae</taxon>
        <taxon>Anthemideae</taxon>
        <taxon>Anthemidinae</taxon>
        <taxon>Tanacetum</taxon>
    </lineage>
</organism>
<evidence type="ECO:0000313" key="3">
    <source>
        <dbReference type="EMBL" id="GJS78816.1"/>
    </source>
</evidence>
<dbReference type="PANTHER" id="PTHR43677:SF4">
    <property type="entry name" value="QUINONE OXIDOREDUCTASE-LIKE PROTEIN 2"/>
    <property type="match status" value="1"/>
</dbReference>
<sequence>MISRVTEGSKEEHRHKVADGSDLVAAAAIPLGYGTSHQALVHRANLKSGQVLLVLGAAGGVGLSAVQIGKIIGATVIAVARGPEKVEFLQSMGADHVVDLSKGGLIENVRAFLKTKNIKGVDVLYDPVGGKLTKESMKLLAWGAQILVIGFASGDVPLIPANIALVKNWTIHGFYLRNFEAVKPGVTEESTNELLSWLARGLFKVNISHSYKLQEVNRAFLDIKNRKAIGKVMIIFDDPKSISYLLGENEGVNVGNLVQVRDLVILRNGFGDIYQYHGSAKELWDSLETKYMVEDVSSKKFPASIFFNYKTVDSRPVMEQYNELLRILDFKHTLKHNKDELTHVELGSHLRIEESLKARELTSQRETLMMMLYGGLTLELQSMRVKIDDGSRHDRVKDFGSLGLKGSCKTFGLRFRNGRLGSLLLDFRFILKAFWKEFSMSLGGSFGDFGIALFLKISSRFYVIERHEFFSINSIIESRDAIFDENIFSSIPRPSHEIPNKNGSDDIGDSEDDPKTFDETMKSYHKRDSIMRNNTSVLADQPPGFKPLSFKWIFKKKMKVHGTIEKFKARLVIQGFKQNSGINYFDNYAPVTRISTIRLMIALASIHNLIVHQMDVKTTILNGELDEENQSSTLQTLSNHKICNIGFTHYPIHTITQDNQNRDLDLKRREEKSLIYNTSFPDEYECSSLALDRRMKKVEDEI</sequence>
<reference evidence="3" key="2">
    <citation type="submission" date="2022-01" db="EMBL/GenBank/DDBJ databases">
        <authorList>
            <person name="Yamashiro T."/>
            <person name="Shiraishi A."/>
            <person name="Satake H."/>
            <person name="Nakayama K."/>
        </authorList>
    </citation>
    <scope>NUCLEOTIDE SEQUENCE</scope>
</reference>
<dbReference type="EMBL" id="BQNB010010553">
    <property type="protein sequence ID" value="GJS78816.1"/>
    <property type="molecule type" value="Genomic_DNA"/>
</dbReference>
<dbReference type="InterPro" id="IPR020843">
    <property type="entry name" value="ER"/>
</dbReference>
<dbReference type="Pfam" id="PF07727">
    <property type="entry name" value="RVT_2"/>
    <property type="match status" value="1"/>
</dbReference>
<dbReference type="InterPro" id="IPR013103">
    <property type="entry name" value="RVT_2"/>
</dbReference>
<dbReference type="SUPFAM" id="SSF51735">
    <property type="entry name" value="NAD(P)-binding Rossmann-fold domains"/>
    <property type="match status" value="1"/>
</dbReference>
<reference evidence="3" key="1">
    <citation type="journal article" date="2022" name="Int. J. Mol. Sci.">
        <title>Draft Genome of Tanacetum Coccineum: Genomic Comparison of Closely Related Tanacetum-Family Plants.</title>
        <authorList>
            <person name="Yamashiro T."/>
            <person name="Shiraishi A."/>
            <person name="Nakayama K."/>
            <person name="Satake H."/>
        </authorList>
    </citation>
    <scope>NUCLEOTIDE SEQUENCE</scope>
</reference>
<dbReference type="InterPro" id="IPR051397">
    <property type="entry name" value="Zn-ADH-like_protein"/>
</dbReference>
<evidence type="ECO:0000313" key="4">
    <source>
        <dbReference type="Proteomes" id="UP001151760"/>
    </source>
</evidence>
<dbReference type="SMART" id="SM00829">
    <property type="entry name" value="PKS_ER"/>
    <property type="match status" value="1"/>
</dbReference>
<dbReference type="InterPro" id="IPR036291">
    <property type="entry name" value="NAD(P)-bd_dom_sf"/>
</dbReference>
<dbReference type="Gene3D" id="3.90.180.10">
    <property type="entry name" value="Medium-chain alcohol dehydrogenases, catalytic domain"/>
    <property type="match status" value="1"/>
</dbReference>
<protein>
    <submittedName>
        <fullName evidence="3">Quinone oxidoreductase-like protein 2</fullName>
    </submittedName>
</protein>